<dbReference type="InterPro" id="IPR016009">
    <property type="entry name" value="tRNA_MeTrfase_TRMD/TRM10"/>
</dbReference>
<evidence type="ECO:0000256" key="8">
    <source>
        <dbReference type="ARBA" id="ARBA00022603"/>
    </source>
</evidence>
<evidence type="ECO:0000256" key="6">
    <source>
        <dbReference type="ARBA" id="ARBA00014679"/>
    </source>
</evidence>
<feature type="domain" description="tRNA methyltransferase TRMD/TRM10-type" evidence="17">
    <location>
        <begin position="118"/>
        <end position="274"/>
    </location>
</feature>
<evidence type="ECO:0000256" key="1">
    <source>
        <dbReference type="ARBA" id="ARBA00002634"/>
    </source>
</evidence>
<dbReference type="Pfam" id="PF01746">
    <property type="entry name" value="tRNA_m1G_MT"/>
    <property type="match status" value="2"/>
</dbReference>
<evidence type="ECO:0000313" key="18">
    <source>
        <dbReference type="EMBL" id="RZD17633.1"/>
    </source>
</evidence>
<dbReference type="Proteomes" id="UP000319296">
    <property type="component" value="Unassembled WGS sequence"/>
</dbReference>
<dbReference type="NCBIfam" id="NF000648">
    <property type="entry name" value="PRK00026.1"/>
    <property type="match status" value="1"/>
</dbReference>
<proteinExistence type="inferred from homology"/>
<evidence type="ECO:0000256" key="11">
    <source>
        <dbReference type="ARBA" id="ARBA00022694"/>
    </source>
</evidence>
<dbReference type="PANTHER" id="PTHR46417:SF1">
    <property type="entry name" value="TRNA (GUANINE-N(1)-)-METHYLTRANSFERASE"/>
    <property type="match status" value="1"/>
</dbReference>
<evidence type="ECO:0000256" key="2">
    <source>
        <dbReference type="ARBA" id="ARBA00004496"/>
    </source>
</evidence>
<accession>A0A519BK39</accession>
<reference evidence="18 19" key="1">
    <citation type="journal article" date="2019" name="ISME J.">
        <title>Insights into ecological role of a new deltaproteobacterial order Candidatus Acidulodesulfobacterales by metagenomics and metatranscriptomics.</title>
        <authorList>
            <person name="Tan S."/>
            <person name="Liu J."/>
            <person name="Fang Y."/>
            <person name="Hedlund B.P."/>
            <person name="Lian Z.H."/>
            <person name="Huang L.Y."/>
            <person name="Li J.T."/>
            <person name="Huang L.N."/>
            <person name="Li W.J."/>
            <person name="Jiang H.C."/>
            <person name="Dong H.L."/>
            <person name="Shu W.S."/>
        </authorList>
    </citation>
    <scope>NUCLEOTIDE SEQUENCE [LARGE SCALE GENOMIC DNA]</scope>
    <source>
        <strain evidence="18">AP1</strain>
    </source>
</reference>
<dbReference type="PANTHER" id="PTHR46417">
    <property type="entry name" value="TRNA (GUANINE-N(1)-)-METHYLTRANSFERASE"/>
    <property type="match status" value="1"/>
</dbReference>
<dbReference type="GO" id="GO:0005829">
    <property type="term" value="C:cytosol"/>
    <property type="evidence" value="ECO:0007669"/>
    <property type="project" value="TreeGrafter"/>
</dbReference>
<organism evidence="18 19">
    <name type="scientific">Candidatus Acididesulfobacter diazotrophicus</name>
    <dbReference type="NCBI Taxonomy" id="2597226"/>
    <lineage>
        <taxon>Bacteria</taxon>
        <taxon>Deltaproteobacteria</taxon>
        <taxon>Candidatus Acidulodesulfobacterales</taxon>
        <taxon>Candidatus Acididesulfobacter</taxon>
    </lineage>
</organism>
<evidence type="ECO:0000313" key="19">
    <source>
        <dbReference type="Proteomes" id="UP000319296"/>
    </source>
</evidence>
<dbReference type="PIRSF" id="PIRSF000386">
    <property type="entry name" value="tRNA_mtase"/>
    <property type="match status" value="1"/>
</dbReference>
<evidence type="ECO:0000256" key="10">
    <source>
        <dbReference type="ARBA" id="ARBA00022691"/>
    </source>
</evidence>
<sequence length="276" mass="30964">MQKVIDIISIMPDYFNSFLSTGLISRAIKDNIIEINIINPRDFSTDKHRRVDDKVYGGGAGQLLMPEPIIKAWEYSNSSYKSNNINNKSEAVKNIINNKITGDINNVNNGNIYKTNKNNAESTSSSIIMSASGKLLNSSLAKDLAKNDHLIIICGRYEGIDARVAELTHSIEVSIGDYILSGGEIASIVLIETICRYYPNFLGNTESLTEESYSDDLCDDKGKCLLEYSQYTKPQNFRGLEVPEILLNGNHKLIKEWRLENSISKTIRNRPEFLSN</sequence>
<feature type="binding site" evidence="15 16">
    <location>
        <begin position="175"/>
        <end position="180"/>
    </location>
    <ligand>
        <name>S-adenosyl-L-methionine</name>
        <dbReference type="ChEBI" id="CHEBI:59789"/>
    </ligand>
</feature>
<comment type="similarity">
    <text evidence="3 15">Belongs to the RNA methyltransferase TrmD family.</text>
</comment>
<comment type="caution">
    <text evidence="18">The sequence shown here is derived from an EMBL/GenBank/DDBJ whole genome shotgun (WGS) entry which is preliminary data.</text>
</comment>
<dbReference type="AlphaFoldDB" id="A0A519BK39"/>
<dbReference type="Gene3D" id="3.40.1280.10">
    <property type="match status" value="1"/>
</dbReference>
<dbReference type="InterPro" id="IPR002649">
    <property type="entry name" value="tRNA_m1G_MeTrfase_TrmD"/>
</dbReference>
<evidence type="ECO:0000256" key="15">
    <source>
        <dbReference type="HAMAP-Rule" id="MF_00605"/>
    </source>
</evidence>
<feature type="domain" description="tRNA methyltransferase TRMD/TRM10-type" evidence="17">
    <location>
        <begin position="5"/>
        <end position="79"/>
    </location>
</feature>
<dbReference type="HAMAP" id="MF_00605">
    <property type="entry name" value="TrmD"/>
    <property type="match status" value="1"/>
</dbReference>
<dbReference type="SUPFAM" id="SSF75217">
    <property type="entry name" value="alpha/beta knot"/>
    <property type="match status" value="1"/>
</dbReference>
<dbReference type="EMBL" id="SGBB01000028">
    <property type="protein sequence ID" value="RZD17633.1"/>
    <property type="molecule type" value="Genomic_DNA"/>
</dbReference>
<keyword evidence="11 15" id="KW-0819">tRNA processing</keyword>
<evidence type="ECO:0000256" key="3">
    <source>
        <dbReference type="ARBA" id="ARBA00007630"/>
    </source>
</evidence>
<dbReference type="InterPro" id="IPR023148">
    <property type="entry name" value="tRNA_m1G_MeTrfase_C_sf"/>
</dbReference>
<dbReference type="InterPro" id="IPR029026">
    <property type="entry name" value="tRNA_m1G_MTases_N"/>
</dbReference>
<comment type="subcellular location">
    <subcellularLocation>
        <location evidence="2 15">Cytoplasm</location>
    </subcellularLocation>
</comment>
<protein>
    <recommendedName>
        <fullName evidence="6 15">tRNA (guanine-N(1)-)-methyltransferase</fullName>
        <ecNumber evidence="5 15">2.1.1.228</ecNumber>
    </recommendedName>
    <alternativeName>
        <fullName evidence="12 15">M1G-methyltransferase</fullName>
    </alternativeName>
    <alternativeName>
        <fullName evidence="13 15">tRNA [GM37] methyltransferase</fullName>
    </alternativeName>
</protein>
<evidence type="ECO:0000256" key="7">
    <source>
        <dbReference type="ARBA" id="ARBA00022490"/>
    </source>
</evidence>
<feature type="binding site" evidence="15 16">
    <location>
        <position position="155"/>
    </location>
    <ligand>
        <name>S-adenosyl-L-methionine</name>
        <dbReference type="ChEBI" id="CHEBI:59789"/>
    </ligand>
</feature>
<dbReference type="InterPro" id="IPR029028">
    <property type="entry name" value="Alpha/beta_knot_MTases"/>
</dbReference>
<gene>
    <name evidence="15 18" type="primary">trmD</name>
    <name evidence="18" type="ORF">EVG15_10160</name>
</gene>
<evidence type="ECO:0000256" key="4">
    <source>
        <dbReference type="ARBA" id="ARBA00011738"/>
    </source>
</evidence>
<evidence type="ECO:0000256" key="16">
    <source>
        <dbReference type="PIRSR" id="PIRSR000386-1"/>
    </source>
</evidence>
<evidence type="ECO:0000256" key="14">
    <source>
        <dbReference type="ARBA" id="ARBA00047783"/>
    </source>
</evidence>
<evidence type="ECO:0000256" key="9">
    <source>
        <dbReference type="ARBA" id="ARBA00022679"/>
    </source>
</evidence>
<dbReference type="EC" id="2.1.1.228" evidence="5 15"/>
<evidence type="ECO:0000256" key="5">
    <source>
        <dbReference type="ARBA" id="ARBA00012807"/>
    </source>
</evidence>
<keyword evidence="7 15" id="KW-0963">Cytoplasm</keyword>
<comment type="function">
    <text evidence="1 15">Specifically methylates guanosine-37 in various tRNAs.</text>
</comment>
<dbReference type="GO" id="GO:0002939">
    <property type="term" value="P:tRNA N1-guanine methylation"/>
    <property type="evidence" value="ECO:0007669"/>
    <property type="project" value="TreeGrafter"/>
</dbReference>
<dbReference type="Gene3D" id="1.10.1270.20">
    <property type="entry name" value="tRNA(m1g37)methyltransferase, domain 2"/>
    <property type="match status" value="1"/>
</dbReference>
<keyword evidence="9 15" id="KW-0808">Transferase</keyword>
<name>A0A519BK39_9DELT</name>
<evidence type="ECO:0000259" key="17">
    <source>
        <dbReference type="Pfam" id="PF01746"/>
    </source>
</evidence>
<comment type="catalytic activity">
    <reaction evidence="14 15">
        <text>guanosine(37) in tRNA + S-adenosyl-L-methionine = N(1)-methylguanosine(37) in tRNA + S-adenosyl-L-homocysteine + H(+)</text>
        <dbReference type="Rhea" id="RHEA:36899"/>
        <dbReference type="Rhea" id="RHEA-COMP:10145"/>
        <dbReference type="Rhea" id="RHEA-COMP:10147"/>
        <dbReference type="ChEBI" id="CHEBI:15378"/>
        <dbReference type="ChEBI" id="CHEBI:57856"/>
        <dbReference type="ChEBI" id="CHEBI:59789"/>
        <dbReference type="ChEBI" id="CHEBI:73542"/>
        <dbReference type="ChEBI" id="CHEBI:74269"/>
        <dbReference type="EC" id="2.1.1.228"/>
    </reaction>
</comment>
<evidence type="ECO:0000256" key="12">
    <source>
        <dbReference type="ARBA" id="ARBA00029736"/>
    </source>
</evidence>
<dbReference type="GO" id="GO:0052906">
    <property type="term" value="F:tRNA (guanine(37)-N1)-methyltransferase activity"/>
    <property type="evidence" value="ECO:0007669"/>
    <property type="project" value="UniProtKB-UniRule"/>
</dbReference>
<keyword evidence="10 15" id="KW-0949">S-adenosyl-L-methionine</keyword>
<comment type="subunit">
    <text evidence="4 15">Homodimer.</text>
</comment>
<evidence type="ECO:0000256" key="13">
    <source>
        <dbReference type="ARBA" id="ARBA00033392"/>
    </source>
</evidence>
<keyword evidence="8 15" id="KW-0489">Methyltransferase</keyword>